<comment type="caution">
    <text evidence="8">The sequence shown here is derived from an EMBL/GenBank/DDBJ whole genome shotgun (WGS) entry which is preliminary data.</text>
</comment>
<evidence type="ECO:0000256" key="3">
    <source>
        <dbReference type="ARBA" id="ARBA00023082"/>
    </source>
</evidence>
<dbReference type="SUPFAM" id="SSF88659">
    <property type="entry name" value="Sigma3 and sigma4 domains of RNA polymerase sigma factors"/>
    <property type="match status" value="1"/>
</dbReference>
<evidence type="ECO:0000256" key="2">
    <source>
        <dbReference type="ARBA" id="ARBA00023015"/>
    </source>
</evidence>
<dbReference type="GO" id="GO:0006352">
    <property type="term" value="P:DNA-templated transcription initiation"/>
    <property type="evidence" value="ECO:0007669"/>
    <property type="project" value="InterPro"/>
</dbReference>
<dbReference type="InterPro" id="IPR013324">
    <property type="entry name" value="RNA_pol_sigma_r3/r4-like"/>
</dbReference>
<sequence length="167" mass="19602">MEISEFIEYVRRYRHDFVGIAHHYFHDEHEVEDAVQDALIRLWMARERIEPPERFRQYGATATRNICLDKIKQKHGLHFVEVDLAEGKTSGHSPQSVLEESENETLMLQCMKELPAKYKELIRMRNGEGLSYKDIANLIGSTESSVRGMVARARSILIRQFNERRKK</sequence>
<organism evidence="8 9">
    <name type="scientific">Hallella mizrahii</name>
    <dbReference type="NCBI Taxonomy" id="2606637"/>
    <lineage>
        <taxon>Bacteria</taxon>
        <taxon>Pseudomonadati</taxon>
        <taxon>Bacteroidota</taxon>
        <taxon>Bacteroidia</taxon>
        <taxon>Bacteroidales</taxon>
        <taxon>Prevotellaceae</taxon>
        <taxon>Hallella</taxon>
    </lineage>
</organism>
<feature type="domain" description="RNA polymerase sigma-70 region 2" evidence="6">
    <location>
        <begin position="10"/>
        <end position="74"/>
    </location>
</feature>
<evidence type="ECO:0000259" key="7">
    <source>
        <dbReference type="Pfam" id="PF08281"/>
    </source>
</evidence>
<dbReference type="PANTHER" id="PTHR43133">
    <property type="entry name" value="RNA POLYMERASE ECF-TYPE SIGMA FACTO"/>
    <property type="match status" value="1"/>
</dbReference>
<dbReference type="RefSeq" id="WP_154535473.1">
    <property type="nucleotide sequence ID" value="NZ_VUNG01000059.1"/>
</dbReference>
<proteinExistence type="inferred from homology"/>
<dbReference type="InterPro" id="IPR014284">
    <property type="entry name" value="RNA_pol_sigma-70_dom"/>
</dbReference>
<dbReference type="InterPro" id="IPR039425">
    <property type="entry name" value="RNA_pol_sigma-70-like"/>
</dbReference>
<evidence type="ECO:0000256" key="1">
    <source>
        <dbReference type="ARBA" id="ARBA00010641"/>
    </source>
</evidence>
<dbReference type="GO" id="GO:0016987">
    <property type="term" value="F:sigma factor activity"/>
    <property type="evidence" value="ECO:0007669"/>
    <property type="project" value="UniProtKB-KW"/>
</dbReference>
<name>A0A7K0KIV8_9BACT</name>
<dbReference type="InterPro" id="IPR007627">
    <property type="entry name" value="RNA_pol_sigma70_r2"/>
</dbReference>
<dbReference type="SUPFAM" id="SSF88946">
    <property type="entry name" value="Sigma2 domain of RNA polymerase sigma factors"/>
    <property type="match status" value="1"/>
</dbReference>
<dbReference type="Proteomes" id="UP000438914">
    <property type="component" value="Unassembled WGS sequence"/>
</dbReference>
<keyword evidence="5" id="KW-0804">Transcription</keyword>
<feature type="domain" description="RNA polymerase sigma factor 70 region 4 type 2" evidence="7">
    <location>
        <begin position="107"/>
        <end position="155"/>
    </location>
</feature>
<evidence type="ECO:0000256" key="5">
    <source>
        <dbReference type="ARBA" id="ARBA00023163"/>
    </source>
</evidence>
<comment type="similarity">
    <text evidence="1">Belongs to the sigma-70 factor family. ECF subfamily.</text>
</comment>
<keyword evidence="3" id="KW-0731">Sigma factor</keyword>
<dbReference type="InterPro" id="IPR013325">
    <property type="entry name" value="RNA_pol_sigma_r2"/>
</dbReference>
<keyword evidence="4" id="KW-0238">DNA-binding</keyword>
<keyword evidence="9" id="KW-1185">Reference proteome</keyword>
<accession>A0A7K0KIV8</accession>
<dbReference type="Gene3D" id="1.10.1740.10">
    <property type="match status" value="1"/>
</dbReference>
<dbReference type="InterPro" id="IPR036388">
    <property type="entry name" value="WH-like_DNA-bd_sf"/>
</dbReference>
<dbReference type="NCBIfam" id="TIGR02937">
    <property type="entry name" value="sigma70-ECF"/>
    <property type="match status" value="1"/>
</dbReference>
<reference evidence="8 9" key="1">
    <citation type="submission" date="2019-08" db="EMBL/GenBank/DDBJ databases">
        <title>In-depth cultivation of the pig gut microbiome towards novel bacterial diversity and tailored functional studies.</title>
        <authorList>
            <person name="Wylensek D."/>
            <person name="Hitch T.C.A."/>
            <person name="Clavel T."/>
        </authorList>
    </citation>
    <scope>NUCLEOTIDE SEQUENCE [LARGE SCALE GENOMIC DNA]</scope>
    <source>
        <strain evidence="8 9">LKV-178-WT-2A</strain>
    </source>
</reference>
<dbReference type="GO" id="GO:0003677">
    <property type="term" value="F:DNA binding"/>
    <property type="evidence" value="ECO:0007669"/>
    <property type="project" value="UniProtKB-KW"/>
</dbReference>
<dbReference type="Pfam" id="PF08281">
    <property type="entry name" value="Sigma70_r4_2"/>
    <property type="match status" value="1"/>
</dbReference>
<gene>
    <name evidence="8" type="ORF">FYJ73_14565</name>
</gene>
<dbReference type="Pfam" id="PF04542">
    <property type="entry name" value="Sigma70_r2"/>
    <property type="match status" value="1"/>
</dbReference>
<dbReference type="PANTHER" id="PTHR43133:SF8">
    <property type="entry name" value="RNA POLYMERASE SIGMA FACTOR HI_1459-RELATED"/>
    <property type="match status" value="1"/>
</dbReference>
<evidence type="ECO:0000259" key="6">
    <source>
        <dbReference type="Pfam" id="PF04542"/>
    </source>
</evidence>
<protein>
    <submittedName>
        <fullName evidence="8">Sigma-70 family RNA polymerase sigma factor</fullName>
    </submittedName>
</protein>
<dbReference type="InterPro" id="IPR013249">
    <property type="entry name" value="RNA_pol_sigma70_r4_t2"/>
</dbReference>
<evidence type="ECO:0000313" key="8">
    <source>
        <dbReference type="EMBL" id="MST85873.1"/>
    </source>
</evidence>
<dbReference type="Gene3D" id="1.10.10.10">
    <property type="entry name" value="Winged helix-like DNA-binding domain superfamily/Winged helix DNA-binding domain"/>
    <property type="match status" value="1"/>
</dbReference>
<dbReference type="AlphaFoldDB" id="A0A7K0KIV8"/>
<dbReference type="CDD" id="cd06171">
    <property type="entry name" value="Sigma70_r4"/>
    <property type="match status" value="1"/>
</dbReference>
<keyword evidence="2" id="KW-0805">Transcription regulation</keyword>
<dbReference type="EMBL" id="VUNG01000059">
    <property type="protein sequence ID" value="MST85873.1"/>
    <property type="molecule type" value="Genomic_DNA"/>
</dbReference>
<evidence type="ECO:0000313" key="9">
    <source>
        <dbReference type="Proteomes" id="UP000438914"/>
    </source>
</evidence>
<evidence type="ECO:0000256" key="4">
    <source>
        <dbReference type="ARBA" id="ARBA00023125"/>
    </source>
</evidence>